<evidence type="ECO:0000313" key="3">
    <source>
        <dbReference type="EMBL" id="UOO93581.1"/>
    </source>
</evidence>
<keyword evidence="2" id="KW-1133">Transmembrane helix</keyword>
<reference evidence="3" key="1">
    <citation type="submission" date="2021-12" db="EMBL/GenBank/DDBJ databases">
        <authorList>
            <person name="Veyrier F.J."/>
        </authorList>
    </citation>
    <scope>NUCLEOTIDE SEQUENCE</scope>
    <source>
        <strain evidence="3">SAG 1488-6</strain>
    </source>
</reference>
<evidence type="ECO:0000313" key="4">
    <source>
        <dbReference type="Proteomes" id="UP000832034"/>
    </source>
</evidence>
<evidence type="ECO:0000256" key="1">
    <source>
        <dbReference type="SAM" id="Coils"/>
    </source>
</evidence>
<dbReference type="RefSeq" id="WP_019957787.1">
    <property type="nucleotide sequence ID" value="NZ_CP091512.1"/>
</dbReference>
<keyword evidence="1" id="KW-0175">Coiled coil</keyword>
<gene>
    <name evidence="3" type="ORF">LVJ81_06030</name>
</gene>
<dbReference type="Proteomes" id="UP000832034">
    <property type="component" value="Chromosome"/>
</dbReference>
<name>A0ABY4ECW3_VITST</name>
<dbReference type="EMBL" id="CP091512">
    <property type="protein sequence ID" value="UOO93581.1"/>
    <property type="molecule type" value="Genomic_DNA"/>
</dbReference>
<accession>A0ABY4ECW3</accession>
<keyword evidence="2" id="KW-0812">Transmembrane</keyword>
<dbReference type="InterPro" id="IPR036869">
    <property type="entry name" value="J_dom_sf"/>
</dbReference>
<feature type="transmembrane region" description="Helical" evidence="2">
    <location>
        <begin position="165"/>
        <end position="185"/>
    </location>
</feature>
<reference evidence="3" key="2">
    <citation type="journal article" date="2022" name="Res Sq">
        <title>Evolution of multicellular longitudinally dividing oral cavity symbionts (Neisseriaceae).</title>
        <authorList>
            <person name="Nyongesa S."/>
            <person name="Weber P."/>
            <person name="Bernet E."/>
            <person name="Pullido F."/>
            <person name="Nieckarz M."/>
            <person name="Delaby M."/>
            <person name="Nieves C."/>
            <person name="Viehboeck T."/>
            <person name="Krause N."/>
            <person name="Rivera-Millot A."/>
            <person name="Nakamura A."/>
            <person name="Vischer N."/>
            <person name="VanNieuwenhze M."/>
            <person name="Brun Y."/>
            <person name="Cava F."/>
            <person name="Bulgheresi S."/>
            <person name="Veyrier F."/>
        </authorList>
    </citation>
    <scope>NUCLEOTIDE SEQUENCE</scope>
    <source>
        <strain evidence="3">SAG 1488-6</strain>
    </source>
</reference>
<dbReference type="SUPFAM" id="SSF46565">
    <property type="entry name" value="Chaperone J-domain"/>
    <property type="match status" value="1"/>
</dbReference>
<feature type="coiled-coil region" evidence="1">
    <location>
        <begin position="72"/>
        <end position="99"/>
    </location>
</feature>
<keyword evidence="2" id="KW-0472">Membrane</keyword>
<organism evidence="3 4">
    <name type="scientific">Vitreoscilla stercoraria</name>
    <dbReference type="NCBI Taxonomy" id="61"/>
    <lineage>
        <taxon>Bacteria</taxon>
        <taxon>Pseudomonadati</taxon>
        <taxon>Pseudomonadota</taxon>
        <taxon>Betaproteobacteria</taxon>
        <taxon>Neisseriales</taxon>
        <taxon>Neisseriaceae</taxon>
        <taxon>Vitreoscilla</taxon>
    </lineage>
</organism>
<evidence type="ECO:0000256" key="2">
    <source>
        <dbReference type="SAM" id="Phobius"/>
    </source>
</evidence>
<protein>
    <submittedName>
        <fullName evidence="3">J domain-containing protein</fullName>
    </submittedName>
</protein>
<keyword evidence="4" id="KW-1185">Reference proteome</keyword>
<sequence>MINLYELLNIKPSSNQSQIQQALNRAAEKRLLSIEQLQKVKNVLLNEDKRSQYDAALFVAYPDLKIQVETELQAHNDLLEKQQLARQKEQDKKERIKKVKSVVNSGLQQVQQVAEQMNEKKTLEKTYKRSKEYKLQKLKTQLQDKNMVSCNKCGEIGRPVIRGNILITFILLLCFIVPGIIYMIWRRGGKVCSRCKSNDVVYTASVQFQQQFNQKIAETICPFCSETILKNAIKCKHCQSNLT</sequence>
<proteinExistence type="predicted"/>